<dbReference type="Proteomes" id="UP000887577">
    <property type="component" value="Unplaced"/>
</dbReference>
<keyword evidence="5" id="KW-0653">Protein transport</keyword>
<evidence type="ECO:0000256" key="6">
    <source>
        <dbReference type="ARBA" id="ARBA00023034"/>
    </source>
</evidence>
<dbReference type="GO" id="GO:0006891">
    <property type="term" value="P:intra-Golgi vesicle-mediated transport"/>
    <property type="evidence" value="ECO:0007669"/>
    <property type="project" value="TreeGrafter"/>
</dbReference>
<sequence length="223" mass="26466">MPKALPETPNPVEVWCFWGCNPVDYIIDSRHVLLDELFNKFSGPLDLSTSIKIINNIRKIPYISMTQLRVSILQYRDLFLDSQITKTLSKKDYIYKLIDIFRDCMYDTIVLYLAIFPSDPEFNRRMITSFDPRWERWTEISYKNHLHGWAHKNLAQMFEFIRNVSVSSEICFEALREKLMSFASSFGRMGLDFRVFILEELQIIETRILKEKIESALQKFVLI</sequence>
<dbReference type="InterPro" id="IPR016159">
    <property type="entry name" value="Cullin_repeat-like_dom_sf"/>
</dbReference>
<organism evidence="9 10">
    <name type="scientific">Panagrolaimus superbus</name>
    <dbReference type="NCBI Taxonomy" id="310955"/>
    <lineage>
        <taxon>Eukaryota</taxon>
        <taxon>Metazoa</taxon>
        <taxon>Ecdysozoa</taxon>
        <taxon>Nematoda</taxon>
        <taxon>Chromadorea</taxon>
        <taxon>Rhabditida</taxon>
        <taxon>Tylenchina</taxon>
        <taxon>Panagrolaimomorpha</taxon>
        <taxon>Panagrolaimoidea</taxon>
        <taxon>Panagrolaimidae</taxon>
        <taxon>Panagrolaimus</taxon>
    </lineage>
</organism>
<reference evidence="10" key="1">
    <citation type="submission" date="2022-11" db="UniProtKB">
        <authorList>
            <consortium name="WormBaseParasite"/>
        </authorList>
    </citation>
    <scope>IDENTIFICATION</scope>
</reference>
<dbReference type="GO" id="GO:0000139">
    <property type="term" value="C:Golgi membrane"/>
    <property type="evidence" value="ECO:0007669"/>
    <property type="project" value="UniProtKB-SubCell"/>
</dbReference>
<accession>A0A914YB40</accession>
<evidence type="ECO:0000313" key="9">
    <source>
        <dbReference type="Proteomes" id="UP000887577"/>
    </source>
</evidence>
<proteinExistence type="inferred from homology"/>
<keyword evidence="9" id="KW-1185">Reference proteome</keyword>
<keyword evidence="6" id="KW-0333">Golgi apparatus</keyword>
<evidence type="ECO:0000256" key="4">
    <source>
        <dbReference type="ARBA" id="ARBA00022448"/>
    </source>
</evidence>
<comment type="similarity">
    <text evidence="2">Belongs to the COG8 family.</text>
</comment>
<dbReference type="WBParaSite" id="PSU_v2.g14707.t1">
    <property type="protein sequence ID" value="PSU_v2.g14707.t1"/>
    <property type="gene ID" value="PSU_v2.g14707"/>
</dbReference>
<evidence type="ECO:0000256" key="1">
    <source>
        <dbReference type="ARBA" id="ARBA00004395"/>
    </source>
</evidence>
<evidence type="ECO:0000256" key="7">
    <source>
        <dbReference type="ARBA" id="ARBA00023136"/>
    </source>
</evidence>
<dbReference type="Pfam" id="PF04124">
    <property type="entry name" value="Dor1"/>
    <property type="match status" value="1"/>
</dbReference>
<comment type="subcellular location">
    <subcellularLocation>
        <location evidence="1">Golgi apparatus membrane</location>
        <topology evidence="1">Peripheral membrane protein</topology>
    </subcellularLocation>
</comment>
<protein>
    <recommendedName>
        <fullName evidence="3">Conserved oligomeric Golgi complex subunit 8</fullName>
    </recommendedName>
    <alternativeName>
        <fullName evidence="8">Component of oligomeric Golgi complex 8</fullName>
    </alternativeName>
</protein>
<evidence type="ECO:0000256" key="3">
    <source>
        <dbReference type="ARBA" id="ARBA00020983"/>
    </source>
</evidence>
<dbReference type="GO" id="GO:0015031">
    <property type="term" value="P:protein transport"/>
    <property type="evidence" value="ECO:0007669"/>
    <property type="project" value="UniProtKB-KW"/>
</dbReference>
<keyword evidence="4" id="KW-0813">Transport</keyword>
<dbReference type="InterPro" id="IPR007255">
    <property type="entry name" value="COG8"/>
</dbReference>
<dbReference type="AlphaFoldDB" id="A0A914YB40"/>
<evidence type="ECO:0000313" key="10">
    <source>
        <dbReference type="WBParaSite" id="PSU_v2.g14707.t1"/>
    </source>
</evidence>
<dbReference type="GO" id="GO:0017119">
    <property type="term" value="C:Golgi transport complex"/>
    <property type="evidence" value="ECO:0007669"/>
    <property type="project" value="InterPro"/>
</dbReference>
<keyword evidence="7" id="KW-0472">Membrane</keyword>
<dbReference type="PANTHER" id="PTHR21311">
    <property type="entry name" value="CONSERVED OLIGOMERIC GOLGI COMPLEX COMPONENT 8"/>
    <property type="match status" value="1"/>
</dbReference>
<dbReference type="SUPFAM" id="SSF74788">
    <property type="entry name" value="Cullin repeat-like"/>
    <property type="match status" value="1"/>
</dbReference>
<evidence type="ECO:0000256" key="8">
    <source>
        <dbReference type="ARBA" id="ARBA00031347"/>
    </source>
</evidence>
<evidence type="ECO:0000256" key="5">
    <source>
        <dbReference type="ARBA" id="ARBA00022927"/>
    </source>
</evidence>
<dbReference type="PANTHER" id="PTHR21311:SF0">
    <property type="entry name" value="CONSERVED OLIGOMERIC GOLGI COMPLEX SUBUNIT 8"/>
    <property type="match status" value="1"/>
</dbReference>
<name>A0A914YB40_9BILA</name>
<evidence type="ECO:0000256" key="2">
    <source>
        <dbReference type="ARBA" id="ARBA00006419"/>
    </source>
</evidence>